<comment type="caution">
    <text evidence="2">The sequence shown here is derived from an EMBL/GenBank/DDBJ whole genome shotgun (WGS) entry which is preliminary data.</text>
</comment>
<accession>A0AAV5B380</accession>
<dbReference type="RefSeq" id="WP_204406461.1">
    <property type="nucleotide sequence ID" value="NZ_BQKC01000001.1"/>
</dbReference>
<reference evidence="2" key="1">
    <citation type="journal article" date="2022" name="Int. J. Syst. Evol. Microbiol.">
        <title>Granulimonas faecalis gen. nov., sp. nov., and Leptogranulimonas caecicola gen. nov., sp. nov., novel lactate-producing Atopobiaceae bacteria isolated from mouse intestines, and an emended description of the family Atopobiaceae.</title>
        <authorList>
            <person name="Morinaga K."/>
            <person name="Kusada H."/>
            <person name="Sakamoto S."/>
            <person name="Murakami T."/>
            <person name="Toyoda A."/>
            <person name="Mori H."/>
            <person name="Meng X.Y."/>
            <person name="Takashino M."/>
            <person name="Murotomi K."/>
            <person name="Tamaki H."/>
        </authorList>
    </citation>
    <scope>NUCLEOTIDE SEQUENCE</scope>
    <source>
        <strain evidence="2">OPF53</strain>
    </source>
</reference>
<evidence type="ECO:0000313" key="2">
    <source>
        <dbReference type="EMBL" id="GJM55113.1"/>
    </source>
</evidence>
<dbReference type="Proteomes" id="UP001055025">
    <property type="component" value="Unassembled WGS sequence"/>
</dbReference>
<name>A0AAV5B380_9ACTN</name>
<evidence type="ECO:0000256" key="1">
    <source>
        <dbReference type="SAM" id="Phobius"/>
    </source>
</evidence>
<organism evidence="2 3">
    <name type="scientific">Granulimonas faecalis</name>
    <dbReference type="NCBI Taxonomy" id="2894155"/>
    <lineage>
        <taxon>Bacteria</taxon>
        <taxon>Bacillati</taxon>
        <taxon>Actinomycetota</taxon>
        <taxon>Coriobacteriia</taxon>
        <taxon>Coriobacteriales</taxon>
        <taxon>Kribbibacteriaceae</taxon>
        <taxon>Granulimonas</taxon>
    </lineage>
</organism>
<sequence>MTRSMRITLACVVAVVLYIVLSIAFDAVPSGLPKFGLIASRIGTAVAVAVAIGRDREGRRE</sequence>
<dbReference type="AlphaFoldDB" id="A0AAV5B380"/>
<evidence type="ECO:0000313" key="3">
    <source>
        <dbReference type="Proteomes" id="UP001055025"/>
    </source>
</evidence>
<keyword evidence="1" id="KW-1133">Transmembrane helix</keyword>
<keyword evidence="3" id="KW-1185">Reference proteome</keyword>
<feature type="transmembrane region" description="Helical" evidence="1">
    <location>
        <begin position="32"/>
        <end position="52"/>
    </location>
</feature>
<gene>
    <name evidence="2" type="ORF">ATOP_07680</name>
</gene>
<protein>
    <submittedName>
        <fullName evidence="2">Uncharacterized protein</fullName>
    </submittedName>
</protein>
<keyword evidence="1" id="KW-0472">Membrane</keyword>
<keyword evidence="1" id="KW-0812">Transmembrane</keyword>
<dbReference type="EMBL" id="BQKC01000001">
    <property type="protein sequence ID" value="GJM55113.1"/>
    <property type="molecule type" value="Genomic_DNA"/>
</dbReference>
<proteinExistence type="predicted"/>